<reference evidence="2" key="4">
    <citation type="submission" date="2025-09" db="UniProtKB">
        <authorList>
            <consortium name="Ensembl"/>
        </authorList>
    </citation>
    <scope>IDENTIFICATION</scope>
</reference>
<feature type="chain" id="PRO_5017237812" description="MHC class I-like antigen recognition-like domain-containing protein" evidence="1">
    <location>
        <begin position="20"/>
        <end position="152"/>
    </location>
</feature>
<dbReference type="Proteomes" id="UP000018467">
    <property type="component" value="Unassembled WGS sequence"/>
</dbReference>
<proteinExistence type="predicted"/>
<dbReference type="InParanoid" id="A0A3B1IEG1"/>
<accession>A0A3B1IEG1</accession>
<name>A0A3B1IEG1_ASTMX</name>
<keyword evidence="1" id="KW-0732">Signal</keyword>
<feature type="signal peptide" evidence="1">
    <location>
        <begin position="1"/>
        <end position="19"/>
    </location>
</feature>
<dbReference type="Ensembl" id="ENSAMXT00000046819.1">
    <property type="protein sequence ID" value="ENSAMXP00000027960.1"/>
    <property type="gene ID" value="ENSAMXG00000038009.1"/>
</dbReference>
<organism evidence="2 3">
    <name type="scientific">Astyanax mexicanus</name>
    <name type="common">Blind cave fish</name>
    <name type="synonym">Astyanax fasciatus mexicanus</name>
    <dbReference type="NCBI Taxonomy" id="7994"/>
    <lineage>
        <taxon>Eukaryota</taxon>
        <taxon>Metazoa</taxon>
        <taxon>Chordata</taxon>
        <taxon>Craniata</taxon>
        <taxon>Vertebrata</taxon>
        <taxon>Euteleostomi</taxon>
        <taxon>Actinopterygii</taxon>
        <taxon>Neopterygii</taxon>
        <taxon>Teleostei</taxon>
        <taxon>Ostariophysi</taxon>
        <taxon>Characiformes</taxon>
        <taxon>Characoidei</taxon>
        <taxon>Acestrorhamphidae</taxon>
        <taxon>Acestrorhamphinae</taxon>
        <taxon>Astyanax</taxon>
    </lineage>
</organism>
<reference evidence="3" key="1">
    <citation type="submission" date="2013-03" db="EMBL/GenBank/DDBJ databases">
        <authorList>
            <person name="Jeffery W."/>
            <person name="Warren W."/>
            <person name="Wilson R.K."/>
        </authorList>
    </citation>
    <scope>NUCLEOTIDE SEQUENCE</scope>
    <source>
        <strain evidence="3">female</strain>
    </source>
</reference>
<evidence type="ECO:0000256" key="1">
    <source>
        <dbReference type="SAM" id="SignalP"/>
    </source>
</evidence>
<evidence type="ECO:0000313" key="3">
    <source>
        <dbReference type="Proteomes" id="UP000018467"/>
    </source>
</evidence>
<keyword evidence="3" id="KW-1185">Reference proteome</keyword>
<sequence>LFVLIILILECCCFSPLTTDFHHSILGLDGQFLRGKLFNIHTDLPLVSARGHASAELVGQHAWGQALWEEAEESSGARWMQVPGPVAARPAEELPGQDWHSKRLVKDPAAVPVVEGVPARLAQQCEGNLFLSHSRAVETLESCVYRTFMNVN</sequence>
<dbReference type="GeneTree" id="ENSGT00980000199127"/>
<protein>
    <recommendedName>
        <fullName evidence="4">MHC class I-like antigen recognition-like domain-containing protein</fullName>
    </recommendedName>
</protein>
<evidence type="ECO:0000313" key="2">
    <source>
        <dbReference type="Ensembl" id="ENSAMXP00000027960.1"/>
    </source>
</evidence>
<dbReference type="Bgee" id="ENSAMXG00000038009">
    <property type="expression patterns" value="Expressed in bone element and 2 other cell types or tissues"/>
</dbReference>
<dbReference type="AlphaFoldDB" id="A0A3B1IEG1"/>
<reference evidence="3" key="2">
    <citation type="journal article" date="2014" name="Nat. Commun.">
        <title>The cavefish genome reveals candidate genes for eye loss.</title>
        <authorList>
            <person name="McGaugh S.E."/>
            <person name="Gross J.B."/>
            <person name="Aken B."/>
            <person name="Blin M."/>
            <person name="Borowsky R."/>
            <person name="Chalopin D."/>
            <person name="Hinaux H."/>
            <person name="Jeffery W.R."/>
            <person name="Keene A."/>
            <person name="Ma L."/>
            <person name="Minx P."/>
            <person name="Murphy D."/>
            <person name="O'Quin K.E."/>
            <person name="Retaux S."/>
            <person name="Rohner N."/>
            <person name="Searle S.M."/>
            <person name="Stahl B.A."/>
            <person name="Tabin C."/>
            <person name="Volff J.N."/>
            <person name="Yoshizawa M."/>
            <person name="Warren W.C."/>
        </authorList>
    </citation>
    <scope>NUCLEOTIDE SEQUENCE [LARGE SCALE GENOMIC DNA]</scope>
    <source>
        <strain evidence="3">female</strain>
    </source>
</reference>
<reference evidence="2" key="3">
    <citation type="submission" date="2025-08" db="UniProtKB">
        <authorList>
            <consortium name="Ensembl"/>
        </authorList>
    </citation>
    <scope>IDENTIFICATION</scope>
</reference>
<evidence type="ECO:0008006" key="4">
    <source>
        <dbReference type="Google" id="ProtNLM"/>
    </source>
</evidence>